<dbReference type="Pfam" id="PF13715">
    <property type="entry name" value="CarbopepD_reg_2"/>
    <property type="match status" value="1"/>
</dbReference>
<evidence type="ECO:0000256" key="7">
    <source>
        <dbReference type="ARBA" id="ARBA00023136"/>
    </source>
</evidence>
<keyword evidence="6 11" id="KW-0798">TonB box</keyword>
<evidence type="ECO:0000256" key="12">
    <source>
        <dbReference type="SAM" id="SignalP"/>
    </source>
</evidence>
<dbReference type="InterPro" id="IPR000531">
    <property type="entry name" value="Beta-barrel_TonB"/>
</dbReference>
<dbReference type="PANTHER" id="PTHR30069">
    <property type="entry name" value="TONB-DEPENDENT OUTER MEMBRANE RECEPTOR"/>
    <property type="match status" value="1"/>
</dbReference>
<gene>
    <name evidence="15" type="ORF">HCU67_07535</name>
</gene>
<keyword evidence="7 10" id="KW-0472">Membrane</keyword>
<feature type="domain" description="TonB-dependent receptor-like beta-barrel" evidence="13">
    <location>
        <begin position="677"/>
        <end position="942"/>
    </location>
</feature>
<accession>A0ABX1GRY0</accession>
<dbReference type="InterPro" id="IPR036942">
    <property type="entry name" value="Beta-barrel_TonB_sf"/>
</dbReference>
<name>A0ABX1GRY0_9FLAO</name>
<evidence type="ECO:0000256" key="1">
    <source>
        <dbReference type="ARBA" id="ARBA00004571"/>
    </source>
</evidence>
<comment type="similarity">
    <text evidence="10 11">Belongs to the TonB-dependent receptor family.</text>
</comment>
<dbReference type="RefSeq" id="WP_168551944.1">
    <property type="nucleotide sequence ID" value="NZ_JAAWWL010000001.1"/>
</dbReference>
<keyword evidence="16" id="KW-1185">Reference proteome</keyword>
<dbReference type="InterPro" id="IPR008969">
    <property type="entry name" value="CarboxyPept-like_regulatory"/>
</dbReference>
<reference evidence="15 16" key="1">
    <citation type="submission" date="2020-04" db="EMBL/GenBank/DDBJ databases">
        <authorList>
            <person name="Yoon J."/>
        </authorList>
    </citation>
    <scope>NUCLEOTIDE SEQUENCE [LARGE SCALE GENOMIC DNA]</scope>
    <source>
        <strain evidence="15 16">DJ-13</strain>
    </source>
</reference>
<evidence type="ECO:0000313" key="16">
    <source>
        <dbReference type="Proteomes" id="UP000718451"/>
    </source>
</evidence>
<feature type="domain" description="TonB-dependent receptor-like beta-barrel" evidence="13">
    <location>
        <begin position="371"/>
        <end position="577"/>
    </location>
</feature>
<comment type="subcellular location">
    <subcellularLocation>
        <location evidence="1 10">Cell outer membrane</location>
        <topology evidence="1 10">Multi-pass membrane protein</topology>
    </subcellularLocation>
</comment>
<evidence type="ECO:0000256" key="9">
    <source>
        <dbReference type="ARBA" id="ARBA00023237"/>
    </source>
</evidence>
<evidence type="ECO:0000259" key="13">
    <source>
        <dbReference type="Pfam" id="PF00593"/>
    </source>
</evidence>
<feature type="domain" description="TonB-dependent receptor plug" evidence="14">
    <location>
        <begin position="116"/>
        <end position="226"/>
    </location>
</feature>
<evidence type="ECO:0000256" key="11">
    <source>
        <dbReference type="RuleBase" id="RU003357"/>
    </source>
</evidence>
<dbReference type="PANTHER" id="PTHR30069:SF29">
    <property type="entry name" value="HEMOGLOBIN AND HEMOGLOBIN-HAPTOGLOBIN-BINDING PROTEIN 1-RELATED"/>
    <property type="match status" value="1"/>
</dbReference>
<evidence type="ECO:0000256" key="5">
    <source>
        <dbReference type="ARBA" id="ARBA00022729"/>
    </source>
</evidence>
<dbReference type="Pfam" id="PF00593">
    <property type="entry name" value="TonB_dep_Rec_b-barrel"/>
    <property type="match status" value="2"/>
</dbReference>
<dbReference type="Pfam" id="PF07715">
    <property type="entry name" value="Plug"/>
    <property type="match status" value="1"/>
</dbReference>
<dbReference type="SUPFAM" id="SSF56935">
    <property type="entry name" value="Porins"/>
    <property type="match status" value="1"/>
</dbReference>
<dbReference type="Gene3D" id="2.170.130.10">
    <property type="entry name" value="TonB-dependent receptor, plug domain"/>
    <property type="match status" value="1"/>
</dbReference>
<feature type="signal peptide" evidence="12">
    <location>
        <begin position="1"/>
        <end position="19"/>
    </location>
</feature>
<evidence type="ECO:0000313" key="15">
    <source>
        <dbReference type="EMBL" id="NKI31795.1"/>
    </source>
</evidence>
<dbReference type="EMBL" id="JAAWWL010000001">
    <property type="protein sequence ID" value="NKI31795.1"/>
    <property type="molecule type" value="Genomic_DNA"/>
</dbReference>
<dbReference type="Gene3D" id="2.60.40.1120">
    <property type="entry name" value="Carboxypeptidase-like, regulatory domain"/>
    <property type="match status" value="1"/>
</dbReference>
<evidence type="ECO:0000256" key="8">
    <source>
        <dbReference type="ARBA" id="ARBA00023170"/>
    </source>
</evidence>
<keyword evidence="4 10" id="KW-0812">Transmembrane</keyword>
<keyword evidence="9 10" id="KW-0998">Cell outer membrane</keyword>
<evidence type="ECO:0000256" key="2">
    <source>
        <dbReference type="ARBA" id="ARBA00022448"/>
    </source>
</evidence>
<sequence>MKKLLFIASLFLVGSTVMAQSKVSGKIVDDLTGAPLPGANVIIVGTITGTATDFDGNYELTSDAQPPYQIEISYTGYASQIVTVNSADEVVNLALIEQAFRGEEVIVSASRRQEKVQEAPASVSVLTTRKLDATPNATDVARNLINVPGIQIQQQSANRINISARGGSGLFGTSVFPILDYRSLVAPGVGAFQTDQAGLNQLDIERIEVVRGAGSALYGPGVTQGVIHFITKSPIDRPGTSIELIGGELSTFGAGFRHGTKVNDKFGWKVAGQYRRGDEFTLDPNNADDAAQIALFQNTVTRPDITPEGFVDQFSPGTVLIDNLDEDGDGNPMADSWWNMAFNGALEFRPSDNTTLNFAAGVNAGSSVFYNEQGEGLAQATEFWGQARAQIGGLFLQAFYVDNNGGSDDNPTFLYQTGNRTNIARQQVEGQAQYNFDTPGFLNANWTAGVDYRYAGQDTGGLTYGRNEDDDNFSVLGTYLQGKFILSEKLDFVAAGRYDQFNFIDDGGWSPRAALVYKASPKHTFRASYNRTTSTVSNLQLNIDFPLAGVVPGSFDVWLYGNKTEQVFANDATIDWFTSLIPSLPQGIDGAGLPLAAVIGQEVAPGVTVNDFIIGQILAGVNADPATAPLAPAVQAALGSIDLTTIGFGGALSPGFNIFDGTPIEARNAPISQIAISDNYEIGYKGLLGDKLSVSVDFYHIKEDGNSQFTAISPAFALTGIEGLSGDLGNNAEALFTPAFVQALVGTGLDEATANAIAAQFAPTINGAYTAGGDQVLNTPSDAFGGATLTQVLQALPFHATIQTEQVPNNGITHLAAGYRTFNERSYSGWDIGLEYFVNNNLSIFGNYSGVSETDFMQTLKGDDSGAEFATSLNIPKNKFRFGANYTPALGWRANVAYQHDESFNPIAGQFSGPTGARNLVDAGLGYKFKNGIQIDVTATNLLDYEYRYYQNMPLIGRRVVGKIRFDF</sequence>
<evidence type="ECO:0000256" key="6">
    <source>
        <dbReference type="ARBA" id="ARBA00023077"/>
    </source>
</evidence>
<comment type="caution">
    <text evidence="15">The sequence shown here is derived from an EMBL/GenBank/DDBJ whole genome shotgun (WGS) entry which is preliminary data.</text>
</comment>
<evidence type="ECO:0000256" key="3">
    <source>
        <dbReference type="ARBA" id="ARBA00022452"/>
    </source>
</evidence>
<dbReference type="SUPFAM" id="SSF49464">
    <property type="entry name" value="Carboxypeptidase regulatory domain-like"/>
    <property type="match status" value="1"/>
</dbReference>
<evidence type="ECO:0000256" key="10">
    <source>
        <dbReference type="PROSITE-ProRule" id="PRU01360"/>
    </source>
</evidence>
<proteinExistence type="inferred from homology"/>
<keyword evidence="3 10" id="KW-1134">Transmembrane beta strand</keyword>
<dbReference type="PROSITE" id="PS52016">
    <property type="entry name" value="TONB_DEPENDENT_REC_3"/>
    <property type="match status" value="1"/>
</dbReference>
<dbReference type="InterPro" id="IPR037066">
    <property type="entry name" value="Plug_dom_sf"/>
</dbReference>
<keyword evidence="8 15" id="KW-0675">Receptor</keyword>
<dbReference type="Proteomes" id="UP000718451">
    <property type="component" value="Unassembled WGS sequence"/>
</dbReference>
<feature type="chain" id="PRO_5046010936" evidence="12">
    <location>
        <begin position="20"/>
        <end position="968"/>
    </location>
</feature>
<keyword evidence="5 12" id="KW-0732">Signal</keyword>
<evidence type="ECO:0000256" key="4">
    <source>
        <dbReference type="ARBA" id="ARBA00022692"/>
    </source>
</evidence>
<dbReference type="InterPro" id="IPR012910">
    <property type="entry name" value="Plug_dom"/>
</dbReference>
<evidence type="ECO:0000259" key="14">
    <source>
        <dbReference type="Pfam" id="PF07715"/>
    </source>
</evidence>
<dbReference type="InterPro" id="IPR039426">
    <property type="entry name" value="TonB-dep_rcpt-like"/>
</dbReference>
<dbReference type="Gene3D" id="2.40.170.20">
    <property type="entry name" value="TonB-dependent receptor, beta-barrel domain"/>
    <property type="match status" value="1"/>
</dbReference>
<protein>
    <submittedName>
        <fullName evidence="15">TonB-dependent receptor</fullName>
    </submittedName>
</protein>
<keyword evidence="2 10" id="KW-0813">Transport</keyword>
<organism evidence="15 16">
    <name type="scientific">Croceivirga thetidis</name>
    <dbReference type="NCBI Taxonomy" id="2721623"/>
    <lineage>
        <taxon>Bacteria</taxon>
        <taxon>Pseudomonadati</taxon>
        <taxon>Bacteroidota</taxon>
        <taxon>Flavobacteriia</taxon>
        <taxon>Flavobacteriales</taxon>
        <taxon>Flavobacteriaceae</taxon>
        <taxon>Croceivirga</taxon>
    </lineage>
</organism>